<name>A0A5C5YJH5_9BACT</name>
<comment type="caution">
    <text evidence="1">The sequence shown here is derived from an EMBL/GenBank/DDBJ whole genome shotgun (WGS) entry which is preliminary data.</text>
</comment>
<dbReference type="RefSeq" id="WP_146389429.1">
    <property type="nucleotide sequence ID" value="NZ_SJPK01000001.1"/>
</dbReference>
<sequence>MLIRLIARSDGVGELNVEFNAEYKYEHRDAEHEHEHEHEHEYERVDKAMHRNAMSAFFHLPSGQGNAVS</sequence>
<dbReference type="AlphaFoldDB" id="A0A5C5YJH5"/>
<evidence type="ECO:0000313" key="2">
    <source>
        <dbReference type="Proteomes" id="UP000318053"/>
    </source>
</evidence>
<accession>A0A5C5YJH5</accession>
<proteinExistence type="predicted"/>
<organism evidence="1 2">
    <name type="scientific">Allorhodopirellula solitaria</name>
    <dbReference type="NCBI Taxonomy" id="2527987"/>
    <lineage>
        <taxon>Bacteria</taxon>
        <taxon>Pseudomonadati</taxon>
        <taxon>Planctomycetota</taxon>
        <taxon>Planctomycetia</taxon>
        <taxon>Pirellulales</taxon>
        <taxon>Pirellulaceae</taxon>
        <taxon>Allorhodopirellula</taxon>
    </lineage>
</organism>
<dbReference type="Proteomes" id="UP000318053">
    <property type="component" value="Unassembled WGS sequence"/>
</dbReference>
<gene>
    <name evidence="1" type="ORF">CA85_02570</name>
</gene>
<protein>
    <submittedName>
        <fullName evidence="1">Uncharacterized protein</fullName>
    </submittedName>
</protein>
<keyword evidence="2" id="KW-1185">Reference proteome</keyword>
<dbReference type="EMBL" id="SJPK01000001">
    <property type="protein sequence ID" value="TWT74969.1"/>
    <property type="molecule type" value="Genomic_DNA"/>
</dbReference>
<evidence type="ECO:0000313" key="1">
    <source>
        <dbReference type="EMBL" id="TWT74969.1"/>
    </source>
</evidence>
<reference evidence="1 2" key="1">
    <citation type="submission" date="2019-02" db="EMBL/GenBank/DDBJ databases">
        <title>Deep-cultivation of Planctomycetes and their phenomic and genomic characterization uncovers novel biology.</title>
        <authorList>
            <person name="Wiegand S."/>
            <person name="Jogler M."/>
            <person name="Boedeker C."/>
            <person name="Pinto D."/>
            <person name="Vollmers J."/>
            <person name="Rivas-Marin E."/>
            <person name="Kohn T."/>
            <person name="Peeters S.H."/>
            <person name="Heuer A."/>
            <person name="Rast P."/>
            <person name="Oberbeckmann S."/>
            <person name="Bunk B."/>
            <person name="Jeske O."/>
            <person name="Meyerdierks A."/>
            <person name="Storesund J.E."/>
            <person name="Kallscheuer N."/>
            <person name="Luecker S."/>
            <person name="Lage O.M."/>
            <person name="Pohl T."/>
            <person name="Merkel B.J."/>
            <person name="Hornburger P."/>
            <person name="Mueller R.-W."/>
            <person name="Bruemmer F."/>
            <person name="Labrenz M."/>
            <person name="Spormann A.M."/>
            <person name="Op Den Camp H."/>
            <person name="Overmann J."/>
            <person name="Amann R."/>
            <person name="Jetten M.S.M."/>
            <person name="Mascher T."/>
            <person name="Medema M.H."/>
            <person name="Devos D.P."/>
            <person name="Kaster A.-K."/>
            <person name="Ovreas L."/>
            <person name="Rohde M."/>
            <person name="Galperin M.Y."/>
            <person name="Jogler C."/>
        </authorList>
    </citation>
    <scope>NUCLEOTIDE SEQUENCE [LARGE SCALE GENOMIC DNA]</scope>
    <source>
        <strain evidence="1 2">CA85</strain>
    </source>
</reference>